<protein>
    <submittedName>
        <fullName evidence="1">Uncharacterized protein</fullName>
    </submittedName>
</protein>
<evidence type="ECO:0000313" key="2">
    <source>
        <dbReference type="Proteomes" id="UP001164653"/>
    </source>
</evidence>
<dbReference type="EMBL" id="CP112998">
    <property type="protein sequence ID" value="WAC13526.1"/>
    <property type="molecule type" value="Genomic_DNA"/>
</dbReference>
<reference evidence="1" key="1">
    <citation type="submission" date="2022-11" db="EMBL/GenBank/DDBJ databases">
        <title>Dyadobacter pollutisoli sp. nov., isolated from plastic dumped soil.</title>
        <authorList>
            <person name="Kim J.M."/>
            <person name="Kim K.R."/>
            <person name="Lee J.K."/>
            <person name="Hao L."/>
            <person name="Jeon C.O."/>
        </authorList>
    </citation>
    <scope>NUCLEOTIDE SEQUENCE</scope>
    <source>
        <strain evidence="1">U1</strain>
    </source>
</reference>
<name>A0A9E8NFB5_9BACT</name>
<proteinExistence type="predicted"/>
<keyword evidence="2" id="KW-1185">Reference proteome</keyword>
<organism evidence="1 2">
    <name type="scientific">Dyadobacter pollutisoli</name>
    <dbReference type="NCBI Taxonomy" id="2910158"/>
    <lineage>
        <taxon>Bacteria</taxon>
        <taxon>Pseudomonadati</taxon>
        <taxon>Bacteroidota</taxon>
        <taxon>Cytophagia</taxon>
        <taxon>Cytophagales</taxon>
        <taxon>Spirosomataceae</taxon>
        <taxon>Dyadobacter</taxon>
    </lineage>
</organism>
<evidence type="ECO:0000313" key="1">
    <source>
        <dbReference type="EMBL" id="WAC13526.1"/>
    </source>
</evidence>
<dbReference type="Proteomes" id="UP001164653">
    <property type="component" value="Chromosome"/>
</dbReference>
<gene>
    <name evidence="1" type="ORF">ON006_06125</name>
</gene>
<dbReference type="KEGG" id="dpf:ON006_06125"/>
<dbReference type="AlphaFoldDB" id="A0A9E8NFB5"/>
<dbReference type="RefSeq" id="WP_255772819.1">
    <property type="nucleotide sequence ID" value="NZ_CP112998.1"/>
</dbReference>
<accession>A0A9E8NFB5</accession>
<sequence>MKNVTGRMAEAVFSVAQPFALAGQTFAQFLRKPLKMVEQQNLK</sequence>